<gene>
    <name evidence="6" type="ORF">ACFOFO_23005</name>
</gene>
<evidence type="ECO:0000256" key="3">
    <source>
        <dbReference type="ARBA" id="ARBA00023002"/>
    </source>
</evidence>
<name>A0ABV7F9N4_9BURK</name>
<dbReference type="Pfam" id="PF00775">
    <property type="entry name" value="Dioxygenase_C"/>
    <property type="match status" value="1"/>
</dbReference>
<feature type="domain" description="Intradiol ring-cleavage dioxygenases" evidence="5">
    <location>
        <begin position="91"/>
        <end position="119"/>
    </location>
</feature>
<dbReference type="PROSITE" id="PS00083">
    <property type="entry name" value="INTRADIOL_DIOXYGENAS"/>
    <property type="match status" value="1"/>
</dbReference>
<accession>A0ABV7F9N4</accession>
<comment type="similarity">
    <text evidence="1">Belongs to the intradiol ring-cleavage dioxygenase family.</text>
</comment>
<reference evidence="7" key="1">
    <citation type="journal article" date="2019" name="Int. J. Syst. Evol. Microbiol.">
        <title>The Global Catalogue of Microorganisms (GCM) 10K type strain sequencing project: providing services to taxonomists for standard genome sequencing and annotation.</title>
        <authorList>
            <consortium name="The Broad Institute Genomics Platform"/>
            <consortium name="The Broad Institute Genome Sequencing Center for Infectious Disease"/>
            <person name="Wu L."/>
            <person name="Ma J."/>
        </authorList>
    </citation>
    <scope>NUCLEOTIDE SEQUENCE [LARGE SCALE GENOMIC DNA]</scope>
    <source>
        <strain evidence="7">KCTC 42986</strain>
    </source>
</reference>
<dbReference type="InterPro" id="IPR000627">
    <property type="entry name" value="Intradiol_dOase_C"/>
</dbReference>
<sequence>MPDAETAPSEPRQSLPRDRDDSKNKRRTLLNGLLLGALAYNAHGAWAQSLITTPAQTEGPFYPDKLPLDQDNDLLIINGHKTRAAGEITHLTGRILDLHGNPLGGVVIEIWQVDHNGHYIHSADASARNDANFQGFGRFETGRTGEYLFRTIKPVPYPGRTPHIHVKLRKGGRELLTTQLYVQGHPLNERDGVLRSIRDPRQRASVMVPFLPSQEHQGELAARIDIVLGLTPQA</sequence>
<evidence type="ECO:0000259" key="5">
    <source>
        <dbReference type="PROSITE" id="PS00083"/>
    </source>
</evidence>
<dbReference type="GO" id="GO:0051213">
    <property type="term" value="F:dioxygenase activity"/>
    <property type="evidence" value="ECO:0007669"/>
    <property type="project" value="UniProtKB-KW"/>
</dbReference>
<evidence type="ECO:0000256" key="2">
    <source>
        <dbReference type="ARBA" id="ARBA00022964"/>
    </source>
</evidence>
<evidence type="ECO:0000256" key="1">
    <source>
        <dbReference type="ARBA" id="ARBA00007825"/>
    </source>
</evidence>
<dbReference type="SUPFAM" id="SSF49482">
    <property type="entry name" value="Aromatic compound dioxygenase"/>
    <property type="match status" value="1"/>
</dbReference>
<evidence type="ECO:0000313" key="7">
    <source>
        <dbReference type="Proteomes" id="UP001595530"/>
    </source>
</evidence>
<proteinExistence type="inferred from homology"/>
<keyword evidence="7" id="KW-1185">Reference proteome</keyword>
<dbReference type="PANTHER" id="PTHR33711:SF9">
    <property type="entry name" value="PROTOCATECHUATE 3,4-DIOXYGENASE ALPHA CHAIN"/>
    <property type="match status" value="1"/>
</dbReference>
<protein>
    <submittedName>
        <fullName evidence="6">Intradiol ring-cleavage dioxygenase</fullName>
    </submittedName>
</protein>
<dbReference type="Proteomes" id="UP001595530">
    <property type="component" value="Unassembled WGS sequence"/>
</dbReference>
<dbReference type="InterPro" id="IPR039387">
    <property type="entry name" value="3_4-PCD"/>
</dbReference>
<feature type="region of interest" description="Disordered" evidence="4">
    <location>
        <begin position="1"/>
        <end position="23"/>
    </location>
</feature>
<comment type="caution">
    <text evidence="6">The sequence shown here is derived from an EMBL/GenBank/DDBJ whole genome shotgun (WGS) entry which is preliminary data.</text>
</comment>
<keyword evidence="2 6" id="KW-0223">Dioxygenase</keyword>
<dbReference type="PANTHER" id="PTHR33711">
    <property type="entry name" value="DIOXYGENASE, PUTATIVE (AFU_ORTHOLOGUE AFUA_2G02910)-RELATED"/>
    <property type="match status" value="1"/>
</dbReference>
<evidence type="ECO:0000256" key="4">
    <source>
        <dbReference type="SAM" id="MobiDB-lite"/>
    </source>
</evidence>
<dbReference type="Gene3D" id="2.60.130.10">
    <property type="entry name" value="Aromatic compound dioxygenase"/>
    <property type="match status" value="1"/>
</dbReference>
<evidence type="ECO:0000313" key="6">
    <source>
        <dbReference type="EMBL" id="MFC3110786.1"/>
    </source>
</evidence>
<dbReference type="RefSeq" id="WP_390332998.1">
    <property type="nucleotide sequence ID" value="NZ_JBHRTP010000089.1"/>
</dbReference>
<dbReference type="InterPro" id="IPR015889">
    <property type="entry name" value="Intradiol_dOase_core"/>
</dbReference>
<keyword evidence="3" id="KW-0560">Oxidoreductase</keyword>
<organism evidence="6 7">
    <name type="scientific">Undibacterium arcticum</name>
    <dbReference type="NCBI Taxonomy" id="1762892"/>
    <lineage>
        <taxon>Bacteria</taxon>
        <taxon>Pseudomonadati</taxon>
        <taxon>Pseudomonadota</taxon>
        <taxon>Betaproteobacteria</taxon>
        <taxon>Burkholderiales</taxon>
        <taxon>Oxalobacteraceae</taxon>
        <taxon>Undibacterium</taxon>
    </lineage>
</organism>
<dbReference type="InterPro" id="IPR050770">
    <property type="entry name" value="Intradiol_RC_Dioxygenase"/>
</dbReference>
<dbReference type="EMBL" id="JBHRTP010000089">
    <property type="protein sequence ID" value="MFC3110786.1"/>
    <property type="molecule type" value="Genomic_DNA"/>
</dbReference>
<dbReference type="CDD" id="cd03459">
    <property type="entry name" value="3_4-PCD"/>
    <property type="match status" value="1"/>
</dbReference>